<comment type="caution">
    <text evidence="1">The sequence shown here is derived from an EMBL/GenBank/DDBJ whole genome shotgun (WGS) entry which is preliminary data.</text>
</comment>
<sequence length="111" mass="12364">MNILNTILKTYYSGGDKKTLHTLKRDAGFLGRTLPAASSSKFHIFEPLIMIGFHARIVMLFNTALEETGLLAELSNANRENSKELGKVITGLGPDKFLSLINKVYNIVFTY</sequence>
<dbReference type="HOGENOM" id="CLU_2160102_0_0_1"/>
<organism evidence="1">
    <name type="scientific">Talaromyces marneffei PM1</name>
    <dbReference type="NCBI Taxonomy" id="1077442"/>
    <lineage>
        <taxon>Eukaryota</taxon>
        <taxon>Fungi</taxon>
        <taxon>Dikarya</taxon>
        <taxon>Ascomycota</taxon>
        <taxon>Pezizomycotina</taxon>
        <taxon>Eurotiomycetes</taxon>
        <taxon>Eurotiomycetidae</taxon>
        <taxon>Eurotiales</taxon>
        <taxon>Trichocomaceae</taxon>
        <taxon>Talaromyces</taxon>
        <taxon>Talaromyces sect. Talaromyces</taxon>
    </lineage>
</organism>
<dbReference type="EMBL" id="JPOX01000130">
    <property type="protein sequence ID" value="KFX40719.1"/>
    <property type="molecule type" value="Genomic_DNA"/>
</dbReference>
<protein>
    <submittedName>
        <fullName evidence="1">Uncharacterized protein</fullName>
    </submittedName>
</protein>
<evidence type="ECO:0000313" key="1">
    <source>
        <dbReference type="EMBL" id="KFX40719.1"/>
    </source>
</evidence>
<reference evidence="1" key="2">
    <citation type="journal article" date="2014" name="PLoS Genet.">
        <title>Signature gene expression reveals novel clues to the molecular mechanisms of dimorphic transition in Penicillium marneffei.</title>
        <authorList>
            <person name="Yang E."/>
            <person name="Wang G."/>
            <person name="Cai J."/>
            <person name="Woo P.C."/>
            <person name="Lau S.K."/>
            <person name="Yuen K.-Y."/>
            <person name="Chow W.-N."/>
            <person name="Lin X."/>
        </authorList>
    </citation>
    <scope>NUCLEOTIDE SEQUENCE</scope>
    <source>
        <strain evidence="1">PM1</strain>
    </source>
</reference>
<name>A0A093USN3_TALMA</name>
<dbReference type="AlphaFoldDB" id="A0A093USN3"/>
<proteinExistence type="predicted"/>
<gene>
    <name evidence="1" type="ORF">GQ26_1300020</name>
</gene>
<accession>A0A093USN3</accession>
<reference key="1">
    <citation type="journal article" date="2014" name="PLoS Genet.">
        <title>Signature Gene Expression Reveals Novel Clues to the Molecular Mechanisms of Dimorphic Transition in Penicillium marneffei.</title>
        <authorList>
            <person name="Yang E."/>
            <person name="Wang G."/>
            <person name="Cai J."/>
            <person name="Woo P.C."/>
            <person name="Lau S.K."/>
            <person name="Yuen K.-Y."/>
            <person name="Chow W.-N."/>
            <person name="Lin X."/>
        </authorList>
    </citation>
    <scope>NUCLEOTIDE SEQUENCE [LARGE SCALE GENOMIC DNA]</scope>
    <source>
        <strain>PM1</strain>
    </source>
</reference>